<comment type="function">
    <text evidence="23">Lysosomal dipeptide uniporter that selectively exports lysine, arginine or histidine-containing dipeptides with a net positive charge from the lysosome lumen into the cytosol. Could play a role in a specific type of protein O-glycosylation indirectly regulating macrophages migration and tissue invasion. Also essential for liver homeostasis.</text>
</comment>
<comment type="catalytic activity">
    <reaction evidence="17">
        <text>L-arginyl-glycine(out) = L-arginyl-glycine(in)</text>
        <dbReference type="Rhea" id="RHEA:79391"/>
        <dbReference type="ChEBI" id="CHEBI:229955"/>
    </reaction>
</comment>
<keyword evidence="4 25" id="KW-0812">Transmembrane</keyword>
<evidence type="ECO:0000256" key="11">
    <source>
        <dbReference type="ARBA" id="ARBA00044884"/>
    </source>
</evidence>
<comment type="subunit">
    <text evidence="24">Homodimer. Interacts with lysosomal protein GLMP (via lumenal domain); the interaction starts while both proteins are still in the endoplasmic reticulum and is required for stabilization of MFSD1 in lysosomes but has no direct effect on its targeting to lysosomes or transporter activity.</text>
</comment>
<keyword evidence="5 25" id="KW-1133">Transmembrane helix</keyword>
<feature type="transmembrane region" description="Helical" evidence="25">
    <location>
        <begin position="277"/>
        <end position="296"/>
    </location>
</feature>
<feature type="transmembrane region" description="Helical" evidence="25">
    <location>
        <begin position="367"/>
        <end position="390"/>
    </location>
</feature>
<comment type="catalytic activity">
    <reaction evidence="19">
        <text>L-alanyl-L-lysine(out) = L-alanyl-L-lysine(in)</text>
        <dbReference type="Rhea" id="RHEA:79415"/>
        <dbReference type="ChEBI" id="CHEBI:192470"/>
    </reaction>
</comment>
<evidence type="ECO:0000256" key="19">
    <source>
        <dbReference type="ARBA" id="ARBA00044919"/>
    </source>
</evidence>
<comment type="catalytic activity">
    <reaction evidence="11">
        <text>L-alpha-aminoacyl-L-histidine(out) = L-alpha-aminoacyl-L-histidine(in)</text>
        <dbReference type="Rhea" id="RHEA:79375"/>
        <dbReference type="ChEBI" id="CHEBI:229967"/>
    </reaction>
</comment>
<dbReference type="AlphaFoldDB" id="A0A1W2EUI7"/>
<evidence type="ECO:0000259" key="26">
    <source>
        <dbReference type="PROSITE" id="PS50850"/>
    </source>
</evidence>
<dbReference type="Pfam" id="PF07690">
    <property type="entry name" value="MFS_1"/>
    <property type="match status" value="1"/>
</dbReference>
<feature type="transmembrane region" description="Helical" evidence="25">
    <location>
        <begin position="20"/>
        <end position="38"/>
    </location>
</feature>
<dbReference type="Proteomes" id="UP000192418">
    <property type="component" value="Unassembled WGS sequence"/>
</dbReference>
<feature type="transmembrane region" description="Helical" evidence="25">
    <location>
        <begin position="117"/>
        <end position="134"/>
    </location>
</feature>
<feature type="transmembrane region" description="Helical" evidence="25">
    <location>
        <begin position="175"/>
        <end position="199"/>
    </location>
</feature>
<feature type="transmembrane region" description="Helical" evidence="25">
    <location>
        <begin position="410"/>
        <end position="431"/>
    </location>
</feature>
<evidence type="ECO:0000256" key="2">
    <source>
        <dbReference type="ARBA" id="ARBA00008335"/>
    </source>
</evidence>
<dbReference type="Gene3D" id="1.20.1250.20">
    <property type="entry name" value="MFS general substrate transporter like domains"/>
    <property type="match status" value="2"/>
</dbReference>
<dbReference type="EMBL" id="FWXY01000043">
    <property type="protein sequence ID" value="SMD12876.1"/>
    <property type="molecule type" value="Genomic_DNA"/>
</dbReference>
<evidence type="ECO:0000256" key="12">
    <source>
        <dbReference type="ARBA" id="ARBA00044891"/>
    </source>
</evidence>
<evidence type="ECO:0000256" key="1">
    <source>
        <dbReference type="ARBA" id="ARBA00004155"/>
    </source>
</evidence>
<name>A0A1W2EUI7_9BACT</name>
<dbReference type="InterPro" id="IPR036259">
    <property type="entry name" value="MFS_trans_sf"/>
</dbReference>
<evidence type="ECO:0000256" key="18">
    <source>
        <dbReference type="ARBA" id="ARBA00044912"/>
    </source>
</evidence>
<dbReference type="GO" id="GO:0022857">
    <property type="term" value="F:transmembrane transporter activity"/>
    <property type="evidence" value="ECO:0007669"/>
    <property type="project" value="InterPro"/>
</dbReference>
<proteinExistence type="inferred from homology"/>
<evidence type="ECO:0000256" key="14">
    <source>
        <dbReference type="ARBA" id="ARBA00044898"/>
    </source>
</evidence>
<dbReference type="PANTHER" id="PTHR23512">
    <property type="entry name" value="MAJOR FACILITATOR SUPERFAMILY DOMAIN-CONTAINING PROTEIN 1"/>
    <property type="match status" value="1"/>
</dbReference>
<accession>A0A1W2EUI7</accession>
<evidence type="ECO:0000256" key="5">
    <source>
        <dbReference type="ARBA" id="ARBA00022989"/>
    </source>
</evidence>
<keyword evidence="3" id="KW-0813">Transport</keyword>
<comment type="catalytic activity">
    <reaction evidence="12">
        <text>L-lysyl-L-alpha-amino acid(out) = L-lysyl-L-alpha-amino acid(in)</text>
        <dbReference type="Rhea" id="RHEA:79387"/>
        <dbReference type="ChEBI" id="CHEBI:229965"/>
    </reaction>
</comment>
<dbReference type="InterPro" id="IPR000849">
    <property type="entry name" value="Sugar_P_transporter"/>
</dbReference>
<comment type="catalytic activity">
    <reaction evidence="9">
        <text>L-histidyl-glycine(out) = L-histidyl-glycine(in)</text>
        <dbReference type="Rhea" id="RHEA:79395"/>
        <dbReference type="ChEBI" id="CHEBI:229957"/>
    </reaction>
</comment>
<evidence type="ECO:0000256" key="23">
    <source>
        <dbReference type="ARBA" id="ARBA00045709"/>
    </source>
</evidence>
<evidence type="ECO:0000256" key="13">
    <source>
        <dbReference type="ARBA" id="ARBA00044893"/>
    </source>
</evidence>
<evidence type="ECO:0000256" key="20">
    <source>
        <dbReference type="ARBA" id="ARBA00044924"/>
    </source>
</evidence>
<evidence type="ECO:0000256" key="7">
    <source>
        <dbReference type="ARBA" id="ARBA00023228"/>
    </source>
</evidence>
<feature type="transmembrane region" description="Helical" evidence="25">
    <location>
        <begin position="146"/>
        <end position="169"/>
    </location>
</feature>
<comment type="catalytic activity">
    <reaction evidence="18">
        <text>L-histidyl-L-alpha-amino acid(out) = L-histidyl-L-alpha-amino acid(in)</text>
        <dbReference type="Rhea" id="RHEA:79379"/>
        <dbReference type="ChEBI" id="CHEBI:229964"/>
    </reaction>
</comment>
<evidence type="ECO:0000256" key="3">
    <source>
        <dbReference type="ARBA" id="ARBA00022448"/>
    </source>
</evidence>
<dbReference type="OrthoDB" id="5315372at2"/>
<evidence type="ECO:0000313" key="28">
    <source>
        <dbReference type="Proteomes" id="UP000192418"/>
    </source>
</evidence>
<dbReference type="PANTHER" id="PTHR23512:SF3">
    <property type="entry name" value="MAJOR FACILITATOR SUPERFAMILY DOMAIN-CONTAINING PROTEIN 1"/>
    <property type="match status" value="1"/>
</dbReference>
<feature type="transmembrane region" description="Helical" evidence="25">
    <location>
        <begin position="244"/>
        <end position="265"/>
    </location>
</feature>
<keyword evidence="6 25" id="KW-0472">Membrane</keyword>
<evidence type="ECO:0000256" key="4">
    <source>
        <dbReference type="ARBA" id="ARBA00022692"/>
    </source>
</evidence>
<evidence type="ECO:0000256" key="22">
    <source>
        <dbReference type="ARBA" id="ARBA00045018"/>
    </source>
</evidence>
<dbReference type="STRING" id="1121400.SAMN02746065_14311"/>
<feature type="transmembrane region" description="Helical" evidence="25">
    <location>
        <begin position="334"/>
        <end position="355"/>
    </location>
</feature>
<evidence type="ECO:0000256" key="16">
    <source>
        <dbReference type="ARBA" id="ARBA00044900"/>
    </source>
</evidence>
<evidence type="ECO:0000256" key="6">
    <source>
        <dbReference type="ARBA" id="ARBA00023136"/>
    </source>
</evidence>
<evidence type="ECO:0000256" key="10">
    <source>
        <dbReference type="ARBA" id="ARBA00044881"/>
    </source>
</evidence>
<reference evidence="27 28" key="1">
    <citation type="submission" date="2017-04" db="EMBL/GenBank/DDBJ databases">
        <authorList>
            <person name="Afonso C.L."/>
            <person name="Miller P.J."/>
            <person name="Scott M.A."/>
            <person name="Spackman E."/>
            <person name="Goraichik I."/>
            <person name="Dimitrov K.M."/>
            <person name="Suarez D.L."/>
            <person name="Swayne D.E."/>
        </authorList>
    </citation>
    <scope>NUCLEOTIDE SEQUENCE [LARGE SCALE GENOMIC DNA]</scope>
    <source>
        <strain evidence="27 28">DSM 3385</strain>
    </source>
</reference>
<keyword evidence="28" id="KW-1185">Reference proteome</keyword>
<sequence>MKGEIIKTPLQSRTDFSFELAKWSIFAILILTYILVYFHRMAPGVVSEFLMAEFHTTGTRLGALSAIYFFVYAAMQIPSGVIADTLGARTSIVIGNLIAGVGSICFGLAGSFEMACVGRFFVGLGVSVVFISIMKNNSVWFHEKVFGLMSGLTLLFGNLGSVLAAGPLSALLTVFAWRTVFMGIGGLSLVLAVAGFLVVRNKPEDMGFMAPNTYDASTSSKNPSGNWVKQLGSVMRVLRLWPGFWVQLGMIGGLYSFMGLWGVPYLRDVHGLSRGAAADYMTVMLMSFAVGALFFGWFSDRIGRRKPVLMASVFGYTLSWPVLMYASWSPGGFGFFLFGFMGFAGSGFVLTFAAAKEIIHPKLSGMAVSVVNTGCFIGTAVMQPLFGTIADATWSGTLVNGARVYAATDYHNGFIAIVLFALVAMVGSFRIRETHCRNIFI</sequence>
<evidence type="ECO:0000256" key="17">
    <source>
        <dbReference type="ARBA" id="ARBA00044903"/>
    </source>
</evidence>
<feature type="transmembrane region" description="Helical" evidence="25">
    <location>
        <begin position="308"/>
        <end position="328"/>
    </location>
</feature>
<evidence type="ECO:0000313" key="27">
    <source>
        <dbReference type="EMBL" id="SMD12876.1"/>
    </source>
</evidence>
<dbReference type="InterPro" id="IPR011701">
    <property type="entry name" value="MFS"/>
</dbReference>
<evidence type="ECO:0000256" key="24">
    <source>
        <dbReference type="ARBA" id="ARBA00046376"/>
    </source>
</evidence>
<comment type="subcellular location">
    <subcellularLocation>
        <location evidence="1">Lysosome membrane</location>
        <topology evidence="1">Multi-pass membrane protein</topology>
    </subcellularLocation>
</comment>
<keyword evidence="7" id="KW-0458">Lysosome</keyword>
<comment type="catalytic activity">
    <reaction evidence="10">
        <text>L-alpha-aminoacyl-L-arginine(out) = L-alpha-aminoacyl-L-arginine(in)</text>
        <dbReference type="Rhea" id="RHEA:79367"/>
        <dbReference type="ChEBI" id="CHEBI:229968"/>
    </reaction>
</comment>
<evidence type="ECO:0000256" key="15">
    <source>
        <dbReference type="ARBA" id="ARBA00044899"/>
    </source>
</evidence>
<dbReference type="SUPFAM" id="SSF103473">
    <property type="entry name" value="MFS general substrate transporter"/>
    <property type="match status" value="1"/>
</dbReference>
<feature type="transmembrane region" description="Helical" evidence="25">
    <location>
        <begin position="58"/>
        <end position="75"/>
    </location>
</feature>
<dbReference type="InterPro" id="IPR020846">
    <property type="entry name" value="MFS_dom"/>
</dbReference>
<dbReference type="GO" id="GO:0005765">
    <property type="term" value="C:lysosomal membrane"/>
    <property type="evidence" value="ECO:0007669"/>
    <property type="project" value="UniProtKB-SubCell"/>
</dbReference>
<comment type="similarity">
    <text evidence="2">Belongs to the major facilitator superfamily.</text>
</comment>
<evidence type="ECO:0000256" key="25">
    <source>
        <dbReference type="SAM" id="Phobius"/>
    </source>
</evidence>
<comment type="catalytic activity">
    <reaction evidence="20">
        <text>L-lysyl-glycine(out) = L-lysyl-glycine(in)</text>
        <dbReference type="Rhea" id="RHEA:79407"/>
        <dbReference type="ChEBI" id="CHEBI:191202"/>
    </reaction>
</comment>
<protein>
    <recommendedName>
        <fullName evidence="21">Lysosomal dipeptide transporter MFSD1</fullName>
    </recommendedName>
    <alternativeName>
        <fullName evidence="22">Major facilitator superfamily domain-containing protein 1</fullName>
    </alternativeName>
</protein>
<dbReference type="PROSITE" id="PS50850">
    <property type="entry name" value="MFS"/>
    <property type="match status" value="1"/>
</dbReference>
<organism evidence="27 28">
    <name type="scientific">Desulfocicer vacuolatum DSM 3385</name>
    <dbReference type="NCBI Taxonomy" id="1121400"/>
    <lineage>
        <taxon>Bacteria</taxon>
        <taxon>Pseudomonadati</taxon>
        <taxon>Thermodesulfobacteriota</taxon>
        <taxon>Desulfobacteria</taxon>
        <taxon>Desulfobacterales</taxon>
        <taxon>Desulfobacteraceae</taxon>
        <taxon>Desulfocicer</taxon>
    </lineage>
</organism>
<comment type="catalytic activity">
    <reaction evidence="16">
        <text>L-lysyl-L-lysine(out) = L-lysyl-L-lysine(in)</text>
        <dbReference type="Rhea" id="RHEA:79403"/>
        <dbReference type="ChEBI" id="CHEBI:229956"/>
    </reaction>
</comment>
<evidence type="ECO:0000256" key="8">
    <source>
        <dbReference type="ARBA" id="ARBA00044876"/>
    </source>
</evidence>
<evidence type="ECO:0000256" key="9">
    <source>
        <dbReference type="ARBA" id="ARBA00044878"/>
    </source>
</evidence>
<comment type="catalytic activity">
    <reaction evidence="13">
        <text>L-alpha-aminoacyl-L-lysine(out) = L-alpha-aminoacyl-L-lysine(in)</text>
        <dbReference type="Rhea" id="RHEA:79383"/>
        <dbReference type="ChEBI" id="CHEBI:229966"/>
    </reaction>
</comment>
<dbReference type="PIRSF" id="PIRSF002808">
    <property type="entry name" value="Hexose_phosphate_transp"/>
    <property type="match status" value="1"/>
</dbReference>
<feature type="transmembrane region" description="Helical" evidence="25">
    <location>
        <begin position="87"/>
        <end position="111"/>
    </location>
</feature>
<comment type="catalytic activity">
    <reaction evidence="8">
        <text>L-lysyl-L-alanine(out) = L-lysyl-L-alanine(in)</text>
        <dbReference type="Rhea" id="RHEA:79399"/>
        <dbReference type="ChEBI" id="CHEBI:229954"/>
    </reaction>
</comment>
<comment type="catalytic activity">
    <reaction evidence="15">
        <text>L-arginyl-L-alpha-amino acid(out) = L-arginyl-L-alpha-amino acid(in)</text>
        <dbReference type="Rhea" id="RHEA:79371"/>
        <dbReference type="ChEBI" id="CHEBI:84315"/>
    </reaction>
</comment>
<evidence type="ECO:0000256" key="21">
    <source>
        <dbReference type="ARBA" id="ARBA00044985"/>
    </source>
</evidence>
<comment type="catalytic activity">
    <reaction evidence="14">
        <text>L-aspartyl-L-lysine(out) = L-aspartyl-L-lysine(in)</text>
        <dbReference type="Rhea" id="RHEA:79411"/>
        <dbReference type="ChEBI" id="CHEBI:229953"/>
    </reaction>
</comment>
<dbReference type="RefSeq" id="WP_084071889.1">
    <property type="nucleotide sequence ID" value="NZ_FWXY01000043.1"/>
</dbReference>
<gene>
    <name evidence="27" type="ORF">SAMN02746065_14311</name>
</gene>
<feature type="domain" description="Major facilitator superfamily (MFS) profile" evidence="26">
    <location>
        <begin position="25"/>
        <end position="436"/>
    </location>
</feature>
<dbReference type="InterPro" id="IPR052187">
    <property type="entry name" value="MFSD1"/>
</dbReference>